<name>A0A4Z2FDV5_9TELE</name>
<dbReference type="EMBL" id="SRLO01001289">
    <property type="protein sequence ID" value="TNN39338.1"/>
    <property type="molecule type" value="Genomic_DNA"/>
</dbReference>
<dbReference type="AlphaFoldDB" id="A0A4Z2FDV5"/>
<keyword evidence="2" id="KW-1185">Reference proteome</keyword>
<protein>
    <submittedName>
        <fullName evidence="1">Uncharacterized protein</fullName>
    </submittedName>
</protein>
<evidence type="ECO:0000313" key="1">
    <source>
        <dbReference type="EMBL" id="TNN39338.1"/>
    </source>
</evidence>
<accession>A0A4Z2FDV5</accession>
<evidence type="ECO:0000313" key="2">
    <source>
        <dbReference type="Proteomes" id="UP000314294"/>
    </source>
</evidence>
<reference evidence="1 2" key="1">
    <citation type="submission" date="2019-03" db="EMBL/GenBank/DDBJ databases">
        <title>First draft genome of Liparis tanakae, snailfish: a comprehensive survey of snailfish specific genes.</title>
        <authorList>
            <person name="Kim W."/>
            <person name="Song I."/>
            <person name="Jeong J.-H."/>
            <person name="Kim D."/>
            <person name="Kim S."/>
            <person name="Ryu S."/>
            <person name="Song J.Y."/>
            <person name="Lee S.K."/>
        </authorList>
    </citation>
    <scope>NUCLEOTIDE SEQUENCE [LARGE SCALE GENOMIC DNA]</scope>
    <source>
        <tissue evidence="1">Muscle</tissue>
    </source>
</reference>
<proteinExistence type="predicted"/>
<organism evidence="1 2">
    <name type="scientific">Liparis tanakae</name>
    <name type="common">Tanaka's snailfish</name>
    <dbReference type="NCBI Taxonomy" id="230148"/>
    <lineage>
        <taxon>Eukaryota</taxon>
        <taxon>Metazoa</taxon>
        <taxon>Chordata</taxon>
        <taxon>Craniata</taxon>
        <taxon>Vertebrata</taxon>
        <taxon>Euteleostomi</taxon>
        <taxon>Actinopterygii</taxon>
        <taxon>Neopterygii</taxon>
        <taxon>Teleostei</taxon>
        <taxon>Neoteleostei</taxon>
        <taxon>Acanthomorphata</taxon>
        <taxon>Eupercaria</taxon>
        <taxon>Perciformes</taxon>
        <taxon>Cottioidei</taxon>
        <taxon>Cottales</taxon>
        <taxon>Liparidae</taxon>
        <taxon>Liparis</taxon>
    </lineage>
</organism>
<gene>
    <name evidence="1" type="ORF">EYF80_050508</name>
</gene>
<sequence>MGLEGDGGEKLQRMESYSVRKVALPVKVCRSALQLHMRGKPKSVTVETKAGQSGADFKKSRDGFVLLVAPDN</sequence>
<comment type="caution">
    <text evidence="1">The sequence shown here is derived from an EMBL/GenBank/DDBJ whole genome shotgun (WGS) entry which is preliminary data.</text>
</comment>
<dbReference type="Proteomes" id="UP000314294">
    <property type="component" value="Unassembled WGS sequence"/>
</dbReference>
<dbReference type="OrthoDB" id="8893226at2759"/>